<evidence type="ECO:0000256" key="4">
    <source>
        <dbReference type="PROSITE-ProRule" id="PRU00175"/>
    </source>
</evidence>
<dbReference type="PROSITE" id="PS50089">
    <property type="entry name" value="ZF_RING_2"/>
    <property type="match status" value="1"/>
</dbReference>
<dbReference type="Gene3D" id="3.30.40.10">
    <property type="entry name" value="Zinc/RING finger domain, C3HC4 (zinc finger)"/>
    <property type="match status" value="1"/>
</dbReference>
<dbReference type="AlphaFoldDB" id="A0AAV7UN43"/>
<reference evidence="8" key="1">
    <citation type="journal article" date="2022" name="bioRxiv">
        <title>Sequencing and chromosome-scale assembly of the giantPleurodeles waltlgenome.</title>
        <authorList>
            <person name="Brown T."/>
            <person name="Elewa A."/>
            <person name="Iarovenko S."/>
            <person name="Subramanian E."/>
            <person name="Araus A.J."/>
            <person name="Petzold A."/>
            <person name="Susuki M."/>
            <person name="Suzuki K.-i.T."/>
            <person name="Hayashi T."/>
            <person name="Toyoda A."/>
            <person name="Oliveira C."/>
            <person name="Osipova E."/>
            <person name="Leigh N.D."/>
            <person name="Simon A."/>
            <person name="Yun M.H."/>
        </authorList>
    </citation>
    <scope>NUCLEOTIDE SEQUENCE</scope>
    <source>
        <strain evidence="8">20211129_DDA</strain>
        <tissue evidence="8">Liver</tissue>
    </source>
</reference>
<feature type="compositionally biased region" description="Polar residues" evidence="6">
    <location>
        <begin position="116"/>
        <end position="128"/>
    </location>
</feature>
<evidence type="ECO:0000313" key="9">
    <source>
        <dbReference type="Proteomes" id="UP001066276"/>
    </source>
</evidence>
<feature type="domain" description="RING-type" evidence="7">
    <location>
        <begin position="702"/>
        <end position="743"/>
    </location>
</feature>
<evidence type="ECO:0000256" key="2">
    <source>
        <dbReference type="ARBA" id="ARBA00022771"/>
    </source>
</evidence>
<dbReference type="InterPro" id="IPR056872">
    <property type="entry name" value="TTC3/DZIP3-like_helical"/>
</dbReference>
<evidence type="ECO:0000256" key="6">
    <source>
        <dbReference type="SAM" id="MobiDB-lite"/>
    </source>
</evidence>
<proteinExistence type="predicted"/>
<dbReference type="InterPro" id="IPR013083">
    <property type="entry name" value="Znf_RING/FYVE/PHD"/>
</dbReference>
<protein>
    <recommendedName>
        <fullName evidence="7">RING-type domain-containing protein</fullName>
    </recommendedName>
</protein>
<gene>
    <name evidence="8" type="ORF">NDU88_006766</name>
</gene>
<evidence type="ECO:0000256" key="1">
    <source>
        <dbReference type="ARBA" id="ARBA00022723"/>
    </source>
</evidence>
<feature type="coiled-coil region" evidence="5">
    <location>
        <begin position="317"/>
        <end position="475"/>
    </location>
</feature>
<dbReference type="Proteomes" id="UP001066276">
    <property type="component" value="Chromosome 3_1"/>
</dbReference>
<name>A0AAV7UN43_PLEWA</name>
<keyword evidence="2 4" id="KW-0863">Zinc-finger</keyword>
<feature type="region of interest" description="Disordered" evidence="6">
    <location>
        <begin position="90"/>
        <end position="141"/>
    </location>
</feature>
<feature type="compositionally biased region" description="Basic and acidic residues" evidence="6">
    <location>
        <begin position="102"/>
        <end position="112"/>
    </location>
</feature>
<keyword evidence="5" id="KW-0175">Coiled coil</keyword>
<feature type="region of interest" description="Disordered" evidence="6">
    <location>
        <begin position="1"/>
        <end position="50"/>
    </location>
</feature>
<dbReference type="GO" id="GO:0004842">
    <property type="term" value="F:ubiquitin-protein transferase activity"/>
    <property type="evidence" value="ECO:0007669"/>
    <property type="project" value="TreeGrafter"/>
</dbReference>
<comment type="caution">
    <text evidence="8">The sequence shown here is derived from an EMBL/GenBank/DDBJ whole genome shotgun (WGS) entry which is preliminary data.</text>
</comment>
<evidence type="ECO:0000259" key="7">
    <source>
        <dbReference type="PROSITE" id="PS50089"/>
    </source>
</evidence>
<organism evidence="8 9">
    <name type="scientific">Pleurodeles waltl</name>
    <name type="common">Iberian ribbed newt</name>
    <dbReference type="NCBI Taxonomy" id="8319"/>
    <lineage>
        <taxon>Eukaryota</taxon>
        <taxon>Metazoa</taxon>
        <taxon>Chordata</taxon>
        <taxon>Craniata</taxon>
        <taxon>Vertebrata</taxon>
        <taxon>Euteleostomi</taxon>
        <taxon>Amphibia</taxon>
        <taxon>Batrachia</taxon>
        <taxon>Caudata</taxon>
        <taxon>Salamandroidea</taxon>
        <taxon>Salamandridae</taxon>
        <taxon>Pleurodelinae</taxon>
        <taxon>Pleurodeles</taxon>
    </lineage>
</organism>
<evidence type="ECO:0000313" key="8">
    <source>
        <dbReference type="EMBL" id="KAJ1190026.1"/>
    </source>
</evidence>
<dbReference type="PANTHER" id="PTHR15727">
    <property type="entry name" value="RING FINGER PROTEIN 214"/>
    <property type="match status" value="1"/>
</dbReference>
<dbReference type="GO" id="GO:0008270">
    <property type="term" value="F:zinc ion binding"/>
    <property type="evidence" value="ECO:0007669"/>
    <property type="project" value="UniProtKB-KW"/>
</dbReference>
<dbReference type="InterPro" id="IPR001841">
    <property type="entry name" value="Znf_RING"/>
</dbReference>
<sequence>MSSGKDGQAHSPNPNPPTDGSGRAVDSVNSVPPSAQIHGTEPAPRKRCNGLEQRSCAMEVEEKRVLTPSEVIPLTIEAHTQMTLEDQLMNPQTQKSSDAAEEEYHNSIHSFDDQEVSQPTLEQGSTNLLDLDGGKSNNASVQTDFDETAFDELVDGGECTEEVPGDCLDDETYYSIPDEFSEAMVPNSGLIGQLPFIGPMDLYRQAFGHDPSPLYFPVGKQITVGGAQAGDWIELKTCHSISIQTDFESRDFSINTEDIIEKNLEKMISERMRLKESYQEVLDKQRQVESQLHVQLRQLQQRREEEKKIHKEIVKGIQDATIKREETKKKMERERKDFSSKEPELKMEIEKLREKNERLLKEQEEKENKVVSLVAEQSEEKEAWEEELAELKKQYSEISRSVVEETERALEAEVMSLESRKELLFLRLTEAENEAKVRLAVLRSVPESREIKQLKQEWEQRLMAILTNKEKLLEQFKQHIELVRNGAKLCTLPELAFPILPAKPNPRVEADLTLQATQQLNPSLQQRMPFPVAPGAQMLLSQSTPLHPVSQGVNHPGLASAPHNSQVLLPTSNVPLPVLGVGKGSTLGAPGPPANKLGKILERLMARYPQCNQTQLTQILQQIKTSRGTTAGLSFEDLCKLVGMQLAERHENPPGIAQSLGQIGSHVFNAPHSRVNPTTFLPATQAVGLGRPPQPTPNCKLCLMCQKIVQPKDVHPMTCAHVLHRECIQFWAKRNQNESCPFCPAAK</sequence>
<keyword evidence="3" id="KW-0862">Zinc</keyword>
<accession>A0AAV7UN43</accession>
<keyword evidence="1" id="KW-0479">Metal-binding</keyword>
<evidence type="ECO:0000256" key="3">
    <source>
        <dbReference type="ARBA" id="ARBA00022833"/>
    </source>
</evidence>
<dbReference type="CDD" id="cd16477">
    <property type="entry name" value="RING-H2_RNF214"/>
    <property type="match status" value="1"/>
</dbReference>
<dbReference type="SMART" id="SM00184">
    <property type="entry name" value="RING"/>
    <property type="match status" value="1"/>
</dbReference>
<dbReference type="PANTHER" id="PTHR15727:SF3">
    <property type="entry name" value="RING FINGER PROTEIN 214"/>
    <property type="match status" value="1"/>
</dbReference>
<dbReference type="EMBL" id="JANPWB010000005">
    <property type="protein sequence ID" value="KAJ1190026.1"/>
    <property type="molecule type" value="Genomic_DNA"/>
</dbReference>
<keyword evidence="9" id="KW-1185">Reference proteome</keyword>
<dbReference type="Pfam" id="PF24525">
    <property type="entry name" value="TTC3"/>
    <property type="match status" value="1"/>
</dbReference>
<dbReference type="SUPFAM" id="SSF57850">
    <property type="entry name" value="RING/U-box"/>
    <property type="match status" value="1"/>
</dbReference>
<evidence type="ECO:0000256" key="5">
    <source>
        <dbReference type="SAM" id="Coils"/>
    </source>
</evidence>